<name>G9NAW8_HYPVG</name>
<dbReference type="EMBL" id="ABDF02000091">
    <property type="protein sequence ID" value="EHK15978.1"/>
    <property type="molecule type" value="Genomic_DNA"/>
</dbReference>
<dbReference type="AlphaFoldDB" id="G9NAW8"/>
<protein>
    <submittedName>
        <fullName evidence="2">Uncharacterized protein</fullName>
    </submittedName>
</protein>
<dbReference type="Proteomes" id="UP000007115">
    <property type="component" value="Unassembled WGS sequence"/>
</dbReference>
<keyword evidence="3" id="KW-1185">Reference proteome</keyword>
<comment type="caution">
    <text evidence="2">The sequence shown here is derived from an EMBL/GenBank/DDBJ whole genome shotgun (WGS) entry which is preliminary data.</text>
</comment>
<accession>G9NAW8</accession>
<dbReference type="RefSeq" id="XP_013950184.1">
    <property type="nucleotide sequence ID" value="XM_014094709.1"/>
</dbReference>
<evidence type="ECO:0000256" key="1">
    <source>
        <dbReference type="SAM" id="MobiDB-lite"/>
    </source>
</evidence>
<sequence length="51" mass="5714">MSISRPKSEQPAVGAAGDAGETESQKTWNNQILSLIWSEPKMLTEDRQQRL</sequence>
<organism evidence="2 3">
    <name type="scientific">Hypocrea virens (strain Gv29-8 / FGSC 10586)</name>
    <name type="common">Gliocladium virens</name>
    <name type="synonym">Trichoderma virens</name>
    <dbReference type="NCBI Taxonomy" id="413071"/>
    <lineage>
        <taxon>Eukaryota</taxon>
        <taxon>Fungi</taxon>
        <taxon>Dikarya</taxon>
        <taxon>Ascomycota</taxon>
        <taxon>Pezizomycotina</taxon>
        <taxon>Sordariomycetes</taxon>
        <taxon>Hypocreomycetidae</taxon>
        <taxon>Hypocreales</taxon>
        <taxon>Hypocreaceae</taxon>
        <taxon>Trichoderma</taxon>
    </lineage>
</organism>
<dbReference type="GeneID" id="25789294"/>
<dbReference type="InParanoid" id="G9NAW8"/>
<dbReference type="VEuPathDB" id="FungiDB:TRIVIDRAFT_187536"/>
<evidence type="ECO:0000313" key="3">
    <source>
        <dbReference type="Proteomes" id="UP000007115"/>
    </source>
</evidence>
<reference evidence="2 3" key="1">
    <citation type="journal article" date="2011" name="Genome Biol.">
        <title>Comparative genome sequence analysis underscores mycoparasitism as the ancestral life style of Trichoderma.</title>
        <authorList>
            <person name="Kubicek C.P."/>
            <person name="Herrera-Estrella A."/>
            <person name="Seidl-Seiboth V."/>
            <person name="Martinez D.A."/>
            <person name="Druzhinina I.S."/>
            <person name="Thon M."/>
            <person name="Zeilinger S."/>
            <person name="Casas-Flores S."/>
            <person name="Horwitz B.A."/>
            <person name="Mukherjee P.K."/>
            <person name="Mukherjee M."/>
            <person name="Kredics L."/>
            <person name="Alcaraz L.D."/>
            <person name="Aerts A."/>
            <person name="Antal Z."/>
            <person name="Atanasova L."/>
            <person name="Cervantes-Badillo M.G."/>
            <person name="Challacombe J."/>
            <person name="Chertkov O."/>
            <person name="McCluskey K."/>
            <person name="Coulpier F."/>
            <person name="Deshpande N."/>
            <person name="von Doehren H."/>
            <person name="Ebbole D.J."/>
            <person name="Esquivel-Naranjo E.U."/>
            <person name="Fekete E."/>
            <person name="Flipphi M."/>
            <person name="Glaser F."/>
            <person name="Gomez-Rodriguez E.Y."/>
            <person name="Gruber S."/>
            <person name="Han C."/>
            <person name="Henrissat B."/>
            <person name="Hermosa R."/>
            <person name="Hernandez-Onate M."/>
            <person name="Karaffa L."/>
            <person name="Kosti I."/>
            <person name="Le Crom S."/>
            <person name="Lindquist E."/>
            <person name="Lucas S."/>
            <person name="Luebeck M."/>
            <person name="Luebeck P.S."/>
            <person name="Margeot A."/>
            <person name="Metz B."/>
            <person name="Misra M."/>
            <person name="Nevalainen H."/>
            <person name="Omann M."/>
            <person name="Packer N."/>
            <person name="Perrone G."/>
            <person name="Uresti-Rivera E.E."/>
            <person name="Salamov A."/>
            <person name="Schmoll M."/>
            <person name="Seiboth B."/>
            <person name="Shapiro H."/>
            <person name="Sukno S."/>
            <person name="Tamayo-Ramos J.A."/>
            <person name="Tisch D."/>
            <person name="Wiest A."/>
            <person name="Wilkinson H.H."/>
            <person name="Zhang M."/>
            <person name="Coutinho P.M."/>
            <person name="Kenerley C.M."/>
            <person name="Monte E."/>
            <person name="Baker S.E."/>
            <person name="Grigoriev I.V."/>
        </authorList>
    </citation>
    <scope>NUCLEOTIDE SEQUENCE [LARGE SCALE GENOMIC DNA]</scope>
    <source>
        <strain evidence="3">Gv29-8 / FGSC 10586</strain>
    </source>
</reference>
<evidence type="ECO:0000313" key="2">
    <source>
        <dbReference type="EMBL" id="EHK15978.1"/>
    </source>
</evidence>
<dbReference type="HOGENOM" id="CLU_3106685_0_0_1"/>
<feature type="region of interest" description="Disordered" evidence="1">
    <location>
        <begin position="1"/>
        <end position="27"/>
    </location>
</feature>
<gene>
    <name evidence="2" type="ORF">TRIVIDRAFT_187536</name>
</gene>
<proteinExistence type="predicted"/>